<organism evidence="2 3">
    <name type="scientific">Bdellovibrio bacteriovorus</name>
    <dbReference type="NCBI Taxonomy" id="959"/>
    <lineage>
        <taxon>Bacteria</taxon>
        <taxon>Pseudomonadati</taxon>
        <taxon>Bdellovibrionota</taxon>
        <taxon>Bdellovibrionia</taxon>
        <taxon>Bdellovibrionales</taxon>
        <taxon>Pseudobdellovibrionaceae</taxon>
        <taxon>Bdellovibrio</taxon>
    </lineage>
</organism>
<evidence type="ECO:0000256" key="1">
    <source>
        <dbReference type="SAM" id="SignalP"/>
    </source>
</evidence>
<sequence>MRICAALLIILSSLSALAQVPAKTTQTIYWLFFELPPAVEFRASPPGYMVEIHRLLTAHMPEYKHQVVEVPFLRILQQMKKKMKVCSLMVLKNPERSKFIEFGTPLLQGYPAGVIARKDDPKILKYVVKPGLVDFDRILKDESLTLGLVAERFYGKKINASLAHKNEVKLVEKKSLNVDHELKALLGLGRIDVYLGYPFEADSDKFTFYFVKDGLEVLDPRVGCEKSEFGKEVIAKTESLRKQHKLDEEFIKVYNRYYSLDAQKKYKSLQ</sequence>
<feature type="chain" id="PRO_5007572728" description="Solute-binding protein family 3/N-terminal domain-containing protein" evidence="1">
    <location>
        <begin position="19"/>
        <end position="270"/>
    </location>
</feature>
<evidence type="ECO:0008006" key="4">
    <source>
        <dbReference type="Google" id="ProtNLM"/>
    </source>
</evidence>
<feature type="signal peptide" evidence="1">
    <location>
        <begin position="1"/>
        <end position="18"/>
    </location>
</feature>
<reference evidence="2 3" key="1">
    <citation type="submission" date="2016-03" db="EMBL/GenBank/DDBJ databases">
        <authorList>
            <person name="Ploux O."/>
        </authorList>
    </citation>
    <scope>NUCLEOTIDE SEQUENCE [LARGE SCALE GENOMIC DNA]</scope>
    <source>
        <strain evidence="2 3">BER2</strain>
    </source>
</reference>
<protein>
    <recommendedName>
        <fullName evidence="4">Solute-binding protein family 3/N-terminal domain-containing protein</fullName>
    </recommendedName>
</protein>
<name>A0A150WFH2_BDEBC</name>
<dbReference type="InterPro" id="IPR011972">
    <property type="entry name" value="CHP02285"/>
</dbReference>
<dbReference type="AlphaFoldDB" id="A0A150WFH2"/>
<proteinExistence type="predicted"/>
<dbReference type="RefSeq" id="WP_063244023.1">
    <property type="nucleotide sequence ID" value="NZ_LUKF01000016.1"/>
</dbReference>
<dbReference type="SUPFAM" id="SSF53850">
    <property type="entry name" value="Periplasmic binding protein-like II"/>
    <property type="match status" value="1"/>
</dbReference>
<accession>A0A150WFH2</accession>
<evidence type="ECO:0000313" key="3">
    <source>
        <dbReference type="Proteomes" id="UP000075391"/>
    </source>
</evidence>
<evidence type="ECO:0000313" key="2">
    <source>
        <dbReference type="EMBL" id="KYG61877.1"/>
    </source>
</evidence>
<dbReference type="EMBL" id="LUKF01000016">
    <property type="protein sequence ID" value="KYG61877.1"/>
    <property type="molecule type" value="Genomic_DNA"/>
</dbReference>
<dbReference type="NCBIfam" id="TIGR02285">
    <property type="entry name" value="TIGR02285 family protein"/>
    <property type="match status" value="1"/>
</dbReference>
<keyword evidence="1" id="KW-0732">Signal</keyword>
<dbReference type="Proteomes" id="UP000075391">
    <property type="component" value="Unassembled WGS sequence"/>
</dbReference>
<dbReference type="OrthoDB" id="5290815at2"/>
<comment type="caution">
    <text evidence="2">The sequence shown here is derived from an EMBL/GenBank/DDBJ whole genome shotgun (WGS) entry which is preliminary data.</text>
</comment>
<gene>
    <name evidence="2" type="ORF">AZI85_06600</name>
</gene>